<dbReference type="InterPro" id="IPR043917">
    <property type="entry name" value="DUF5753"/>
</dbReference>
<evidence type="ECO:0000313" key="3">
    <source>
        <dbReference type="Proteomes" id="UP000317982"/>
    </source>
</evidence>
<dbReference type="GO" id="GO:0003677">
    <property type="term" value="F:DNA binding"/>
    <property type="evidence" value="ECO:0007669"/>
    <property type="project" value="InterPro"/>
</dbReference>
<dbReference type="Gene3D" id="1.10.260.40">
    <property type="entry name" value="lambda repressor-like DNA-binding domains"/>
    <property type="match status" value="1"/>
</dbReference>
<dbReference type="InParanoid" id="A0A545AM84"/>
<feature type="domain" description="HTH cro/C1-type" evidence="1">
    <location>
        <begin position="19"/>
        <end position="55"/>
    </location>
</feature>
<dbReference type="PROSITE" id="PS50943">
    <property type="entry name" value="HTH_CROC1"/>
    <property type="match status" value="1"/>
</dbReference>
<dbReference type="AlphaFoldDB" id="A0A545AM84"/>
<dbReference type="Pfam" id="PF19054">
    <property type="entry name" value="DUF5753"/>
    <property type="match status" value="1"/>
</dbReference>
<proteinExistence type="predicted"/>
<organism evidence="2 3">
    <name type="scientific">Cryptosporangium phraense</name>
    <dbReference type="NCBI Taxonomy" id="2593070"/>
    <lineage>
        <taxon>Bacteria</taxon>
        <taxon>Bacillati</taxon>
        <taxon>Actinomycetota</taxon>
        <taxon>Actinomycetes</taxon>
        <taxon>Cryptosporangiales</taxon>
        <taxon>Cryptosporangiaceae</taxon>
        <taxon>Cryptosporangium</taxon>
    </lineage>
</organism>
<sequence length="283" mass="31525">MTGSVAKPHDALRVFGLQLRQVREDAGLTGRAVADRTGWPHSKVSKLERGQQTATRSDVDAWVAATGAGSDDAERLQVALQQARMEYTEWRQRLSTGTRARQLQRREAEAEATLIRVFEPGVLPGLLQTADYARAVFQGLVSTYQIADDVEDGVRARLSRQELLHQPGRRYHFVLAETALYCRMAEPVVMHAQLDRLLTVARQPNVDLAVVPFGARWPVGPLNGFWLFDRDYALVETLGAELTLREPAEIVVYERIFDAFSRLAVRGTAAADLILGATRRYAG</sequence>
<dbReference type="CDD" id="cd00093">
    <property type="entry name" value="HTH_XRE"/>
    <property type="match status" value="1"/>
</dbReference>
<dbReference type="EMBL" id="VIRS01000018">
    <property type="protein sequence ID" value="TQS42434.1"/>
    <property type="molecule type" value="Genomic_DNA"/>
</dbReference>
<evidence type="ECO:0000313" key="2">
    <source>
        <dbReference type="EMBL" id="TQS42434.1"/>
    </source>
</evidence>
<keyword evidence="3" id="KW-1185">Reference proteome</keyword>
<dbReference type="InterPro" id="IPR010982">
    <property type="entry name" value="Lambda_DNA-bd_dom_sf"/>
</dbReference>
<gene>
    <name evidence="2" type="ORF">FL583_24310</name>
</gene>
<protein>
    <submittedName>
        <fullName evidence="2">Helix-turn-helix domain-containing protein</fullName>
    </submittedName>
</protein>
<dbReference type="Proteomes" id="UP000317982">
    <property type="component" value="Unassembled WGS sequence"/>
</dbReference>
<name>A0A545AM84_9ACTN</name>
<evidence type="ECO:0000259" key="1">
    <source>
        <dbReference type="PROSITE" id="PS50943"/>
    </source>
</evidence>
<accession>A0A545AM84</accession>
<dbReference type="SUPFAM" id="SSF47413">
    <property type="entry name" value="lambda repressor-like DNA-binding domains"/>
    <property type="match status" value="1"/>
</dbReference>
<dbReference type="InterPro" id="IPR001387">
    <property type="entry name" value="Cro/C1-type_HTH"/>
</dbReference>
<reference evidence="2 3" key="1">
    <citation type="submission" date="2019-07" db="EMBL/GenBank/DDBJ databases">
        <title>Cryptosporangium phraense sp. nov., isolated from plant litter.</title>
        <authorList>
            <person name="Suriyachadkun C."/>
        </authorList>
    </citation>
    <scope>NUCLEOTIDE SEQUENCE [LARGE SCALE GENOMIC DNA]</scope>
    <source>
        <strain evidence="2 3">A-T 5661</strain>
    </source>
</reference>
<dbReference type="OrthoDB" id="4966777at2"/>
<dbReference type="SMART" id="SM00530">
    <property type="entry name" value="HTH_XRE"/>
    <property type="match status" value="1"/>
</dbReference>
<comment type="caution">
    <text evidence="2">The sequence shown here is derived from an EMBL/GenBank/DDBJ whole genome shotgun (WGS) entry which is preliminary data.</text>
</comment>
<dbReference type="Pfam" id="PF13560">
    <property type="entry name" value="HTH_31"/>
    <property type="match status" value="1"/>
</dbReference>